<evidence type="ECO:0000256" key="9">
    <source>
        <dbReference type="RuleBase" id="RU367010"/>
    </source>
</evidence>
<gene>
    <name evidence="11" type="ORF">N7476_003953</name>
</gene>
<keyword evidence="5 9" id="KW-0809">Transit peptide</keyword>
<dbReference type="InterPro" id="IPR038532">
    <property type="entry name" value="NDUFS4-like_sf"/>
</dbReference>
<evidence type="ECO:0000256" key="6">
    <source>
        <dbReference type="ARBA" id="ARBA00022982"/>
    </source>
</evidence>
<evidence type="ECO:0000256" key="3">
    <source>
        <dbReference type="ARBA" id="ARBA00022660"/>
    </source>
</evidence>
<keyword evidence="7 9" id="KW-0496">Mitochondrion</keyword>
<keyword evidence="2 9" id="KW-0813">Transport</keyword>
<evidence type="ECO:0000313" key="12">
    <source>
        <dbReference type="Proteomes" id="UP001147746"/>
    </source>
</evidence>
<dbReference type="EMBL" id="JAPZBO010000003">
    <property type="protein sequence ID" value="KAJ5320951.1"/>
    <property type="molecule type" value="Genomic_DNA"/>
</dbReference>
<feature type="compositionally biased region" description="Polar residues" evidence="10">
    <location>
        <begin position="25"/>
        <end position="39"/>
    </location>
</feature>
<evidence type="ECO:0000313" key="11">
    <source>
        <dbReference type="EMBL" id="KAJ5320951.1"/>
    </source>
</evidence>
<sequence>MSLFRIGGAAGFRATRLVAPVNARFASNTGKGSPAVKTNTSEAPTSTYSSSSLISKEGPAEAMTHHQPDYDATIDHGTSNFSPVPKRVMDGSEPGDSLPAAVLSGAPTDLQARTVRIFRPTKAATQSGHWHGHHWRMDWDILQKGHRWENPLMGWQSSADSMQGTNLKFKSKEDAIAFAQKQGYEYFVQEPNVRRVVPKAYANNFMYENRKLKHIKTK</sequence>
<evidence type="ECO:0000256" key="10">
    <source>
        <dbReference type="SAM" id="MobiDB-lite"/>
    </source>
</evidence>
<evidence type="ECO:0000256" key="4">
    <source>
        <dbReference type="ARBA" id="ARBA00022792"/>
    </source>
</evidence>
<reference evidence="11" key="2">
    <citation type="journal article" date="2023" name="IMA Fungus">
        <title>Comparative genomic study of the Penicillium genus elucidates a diverse pangenome and 15 lateral gene transfer events.</title>
        <authorList>
            <person name="Petersen C."/>
            <person name="Sorensen T."/>
            <person name="Nielsen M.R."/>
            <person name="Sondergaard T.E."/>
            <person name="Sorensen J.L."/>
            <person name="Fitzpatrick D.A."/>
            <person name="Frisvad J.C."/>
            <person name="Nielsen K.L."/>
        </authorList>
    </citation>
    <scope>NUCLEOTIDE SEQUENCE</scope>
    <source>
        <strain evidence="11">IBT 21472</strain>
    </source>
</reference>
<keyword evidence="3 9" id="KW-0679">Respiratory chain</keyword>
<feature type="compositionally biased region" description="Low complexity" evidence="10">
    <location>
        <begin position="40"/>
        <end position="53"/>
    </location>
</feature>
<comment type="function">
    <text evidence="9">Accessory subunit of the mitochondrial membrane respiratory chain NADH dehydrogenase (Complex I), that is believed not to be involved in catalysis. Complex I functions in the transfer of electrons from NADH to the respiratory chain. The immediate electron acceptor for the enzyme is believed to be ubiquinone.</text>
</comment>
<organism evidence="11 12">
    <name type="scientific">Penicillium atrosanguineum</name>
    <dbReference type="NCBI Taxonomy" id="1132637"/>
    <lineage>
        <taxon>Eukaryota</taxon>
        <taxon>Fungi</taxon>
        <taxon>Dikarya</taxon>
        <taxon>Ascomycota</taxon>
        <taxon>Pezizomycotina</taxon>
        <taxon>Eurotiomycetes</taxon>
        <taxon>Eurotiomycetidae</taxon>
        <taxon>Eurotiales</taxon>
        <taxon>Aspergillaceae</taxon>
        <taxon>Penicillium</taxon>
    </lineage>
</organism>
<dbReference type="AlphaFoldDB" id="A0A9W9U5K4"/>
<evidence type="ECO:0000256" key="5">
    <source>
        <dbReference type="ARBA" id="ARBA00022946"/>
    </source>
</evidence>
<evidence type="ECO:0000256" key="1">
    <source>
        <dbReference type="ARBA" id="ARBA00005882"/>
    </source>
</evidence>
<dbReference type="InterPro" id="IPR006885">
    <property type="entry name" value="NADH_UbQ_FeS_4_mit-like"/>
</dbReference>
<evidence type="ECO:0000256" key="7">
    <source>
        <dbReference type="ARBA" id="ARBA00023128"/>
    </source>
</evidence>
<proteinExistence type="inferred from homology"/>
<accession>A0A9W9U5K4</accession>
<evidence type="ECO:0000256" key="2">
    <source>
        <dbReference type="ARBA" id="ARBA00022448"/>
    </source>
</evidence>
<keyword evidence="12" id="KW-1185">Reference proteome</keyword>
<evidence type="ECO:0000256" key="8">
    <source>
        <dbReference type="ARBA" id="ARBA00023136"/>
    </source>
</evidence>
<comment type="similarity">
    <text evidence="1 9">Belongs to the complex I NDUFS4 subunit family.</text>
</comment>
<dbReference type="PANTHER" id="PTHR12219">
    <property type="entry name" value="NADH-UBIQUINONE OXIDOREDUCTASE"/>
    <property type="match status" value="1"/>
</dbReference>
<reference evidence="11" key="1">
    <citation type="submission" date="2022-12" db="EMBL/GenBank/DDBJ databases">
        <authorList>
            <person name="Petersen C."/>
        </authorList>
    </citation>
    <scope>NUCLEOTIDE SEQUENCE</scope>
    <source>
        <strain evidence="11">IBT 21472</strain>
    </source>
</reference>
<comment type="caution">
    <text evidence="11">The sequence shown here is derived from an EMBL/GenBank/DDBJ whole genome shotgun (WGS) entry which is preliminary data.</text>
</comment>
<dbReference type="GO" id="GO:0022900">
    <property type="term" value="P:electron transport chain"/>
    <property type="evidence" value="ECO:0007669"/>
    <property type="project" value="InterPro"/>
</dbReference>
<keyword evidence="4 9" id="KW-0999">Mitochondrion inner membrane</keyword>
<dbReference type="Proteomes" id="UP001147746">
    <property type="component" value="Unassembled WGS sequence"/>
</dbReference>
<dbReference type="Gene3D" id="3.30.160.190">
    <property type="entry name" value="atu1810 like domain"/>
    <property type="match status" value="1"/>
</dbReference>
<keyword evidence="6 9" id="KW-0249">Electron transport</keyword>
<protein>
    <recommendedName>
        <fullName evidence="9">NADH dehydrogenase [ubiquinone] iron-sulfur protein 4, mitochondrial</fullName>
    </recommendedName>
</protein>
<keyword evidence="8 9" id="KW-0472">Membrane</keyword>
<name>A0A9W9U5K4_9EURO</name>
<feature type="region of interest" description="Disordered" evidence="10">
    <location>
        <begin position="25"/>
        <end position="53"/>
    </location>
</feature>
<dbReference type="OrthoDB" id="3089at2759"/>
<dbReference type="Pfam" id="PF04800">
    <property type="entry name" value="NDUS4"/>
    <property type="match status" value="1"/>
</dbReference>
<dbReference type="GO" id="GO:0005743">
    <property type="term" value="C:mitochondrial inner membrane"/>
    <property type="evidence" value="ECO:0007669"/>
    <property type="project" value="UniProtKB-SubCell"/>
</dbReference>
<dbReference type="PANTHER" id="PTHR12219:SF8">
    <property type="entry name" value="NADH DEHYDROGENASE [UBIQUINONE] IRON-SULFUR PROTEIN 4, MITOCHONDRIAL"/>
    <property type="match status" value="1"/>
</dbReference>
<dbReference type="FunFam" id="3.30.160.190:FF:000001">
    <property type="entry name" value="NADH-ubiquinone oxidoreductase 21 kDa subunit mitochondrial"/>
    <property type="match status" value="1"/>
</dbReference>
<comment type="subcellular location">
    <subcellularLocation>
        <location evidence="9">Mitochondrion inner membrane</location>
        <topology evidence="9">Peripheral membrane protein</topology>
        <orientation evidence="9">Matrix side</orientation>
    </subcellularLocation>
</comment>